<dbReference type="Proteomes" id="UP000738325">
    <property type="component" value="Unassembled WGS sequence"/>
</dbReference>
<feature type="transmembrane region" description="Helical" evidence="2">
    <location>
        <begin position="71"/>
        <end position="90"/>
    </location>
</feature>
<keyword evidence="2" id="KW-0472">Membrane</keyword>
<gene>
    <name evidence="3" type="ORF">BGZ99_009247</name>
</gene>
<evidence type="ECO:0000256" key="1">
    <source>
        <dbReference type="SAM" id="MobiDB-lite"/>
    </source>
</evidence>
<comment type="caution">
    <text evidence="3">The sequence shown here is derived from an EMBL/GenBank/DDBJ whole genome shotgun (WGS) entry which is preliminary data.</text>
</comment>
<evidence type="ECO:0000313" key="3">
    <source>
        <dbReference type="EMBL" id="KAG0312832.1"/>
    </source>
</evidence>
<protein>
    <submittedName>
        <fullName evidence="3">Uncharacterized protein</fullName>
    </submittedName>
</protein>
<dbReference type="OrthoDB" id="2423111at2759"/>
<keyword evidence="4" id="KW-1185">Reference proteome</keyword>
<organism evidence="3 4">
    <name type="scientific">Dissophora globulifera</name>
    <dbReference type="NCBI Taxonomy" id="979702"/>
    <lineage>
        <taxon>Eukaryota</taxon>
        <taxon>Fungi</taxon>
        <taxon>Fungi incertae sedis</taxon>
        <taxon>Mucoromycota</taxon>
        <taxon>Mortierellomycotina</taxon>
        <taxon>Mortierellomycetes</taxon>
        <taxon>Mortierellales</taxon>
        <taxon>Mortierellaceae</taxon>
        <taxon>Dissophora</taxon>
    </lineage>
</organism>
<reference evidence="3" key="1">
    <citation type="journal article" date="2020" name="Fungal Divers.">
        <title>Resolving the Mortierellaceae phylogeny through synthesis of multi-gene phylogenetics and phylogenomics.</title>
        <authorList>
            <person name="Vandepol N."/>
            <person name="Liber J."/>
            <person name="Desiro A."/>
            <person name="Na H."/>
            <person name="Kennedy M."/>
            <person name="Barry K."/>
            <person name="Grigoriev I.V."/>
            <person name="Miller A.N."/>
            <person name="O'Donnell K."/>
            <person name="Stajich J.E."/>
            <person name="Bonito G."/>
        </authorList>
    </citation>
    <scope>NUCLEOTIDE SEQUENCE</scope>
    <source>
        <strain evidence="3">REB-010B</strain>
    </source>
</reference>
<feature type="region of interest" description="Disordered" evidence="1">
    <location>
        <begin position="177"/>
        <end position="203"/>
    </location>
</feature>
<proteinExistence type="predicted"/>
<dbReference type="EMBL" id="JAAAIP010000770">
    <property type="protein sequence ID" value="KAG0312832.1"/>
    <property type="molecule type" value="Genomic_DNA"/>
</dbReference>
<keyword evidence="2" id="KW-1133">Transmembrane helix</keyword>
<dbReference type="AlphaFoldDB" id="A0A9P6R9B8"/>
<accession>A0A9P6R9B8</accession>
<evidence type="ECO:0000256" key="2">
    <source>
        <dbReference type="SAM" id="Phobius"/>
    </source>
</evidence>
<sequence length="203" mass="21394">MSSLNAVREYLFSGATQIAALTAPISPLEKRGLMRIEKRTDTCSSTAYMTTYCPDGYHCVSEFYCKKNVNYVWIAAVGGVVLLCIIIACIRRSCARSAATPQAVVVPAPGQAPNQATYYPPQQFAPPPSGASAAPGVYPPLGSSPYPEKPIEAYPVQSPPAVYSSYPLASGSHIPASEFNGGPAAPAPYPVPQGEAHSYAPPK</sequence>
<name>A0A9P6R9B8_9FUNG</name>
<evidence type="ECO:0000313" key="4">
    <source>
        <dbReference type="Proteomes" id="UP000738325"/>
    </source>
</evidence>
<keyword evidence="2" id="KW-0812">Transmembrane</keyword>